<evidence type="ECO:0000313" key="3">
    <source>
        <dbReference type="Proteomes" id="UP000282674"/>
    </source>
</evidence>
<proteinExistence type="predicted"/>
<dbReference type="AlphaFoldDB" id="A0A3M2LQ40"/>
<feature type="signal peptide" evidence="1">
    <location>
        <begin position="1"/>
        <end position="38"/>
    </location>
</feature>
<sequence length="148" mass="15039">MIISTPARAGVRNGVIVKRIAVLSLAAAAATTGLGALAAAPASAASASAICGSGYSVVDSQSLNGSTVYLSYSSSSGKNCVVTIKTRDVGSSTRTGAYLNVQGSAPIYESDNYTTYAGPVYANAAGKCVIWGGGTNYQYWYSDWSHCG</sequence>
<dbReference type="EMBL" id="RFFG01000065">
    <property type="protein sequence ID" value="RMI39581.1"/>
    <property type="molecule type" value="Genomic_DNA"/>
</dbReference>
<protein>
    <submittedName>
        <fullName evidence="2">Spore-associated protein A</fullName>
    </submittedName>
</protein>
<organism evidence="2 3">
    <name type="scientific">Actinomadura harenae</name>
    <dbReference type="NCBI Taxonomy" id="2483351"/>
    <lineage>
        <taxon>Bacteria</taxon>
        <taxon>Bacillati</taxon>
        <taxon>Actinomycetota</taxon>
        <taxon>Actinomycetes</taxon>
        <taxon>Streptosporangiales</taxon>
        <taxon>Thermomonosporaceae</taxon>
        <taxon>Actinomadura</taxon>
    </lineage>
</organism>
<dbReference type="Proteomes" id="UP000282674">
    <property type="component" value="Unassembled WGS sequence"/>
</dbReference>
<feature type="chain" id="PRO_5039597048" evidence="1">
    <location>
        <begin position="39"/>
        <end position="148"/>
    </location>
</feature>
<evidence type="ECO:0000313" key="2">
    <source>
        <dbReference type="EMBL" id="RMI39581.1"/>
    </source>
</evidence>
<accession>A0A3M2LQ40</accession>
<reference evidence="2 3" key="1">
    <citation type="submission" date="2018-10" db="EMBL/GenBank/DDBJ databases">
        <title>Isolation from soil.</title>
        <authorList>
            <person name="Hu J."/>
        </authorList>
    </citation>
    <scope>NUCLEOTIDE SEQUENCE [LARGE SCALE GENOMIC DNA]</scope>
    <source>
        <strain evidence="2 3">NEAU-Ht49</strain>
    </source>
</reference>
<name>A0A3M2LQ40_9ACTN</name>
<evidence type="ECO:0000256" key="1">
    <source>
        <dbReference type="SAM" id="SignalP"/>
    </source>
</evidence>
<keyword evidence="3" id="KW-1185">Reference proteome</keyword>
<comment type="caution">
    <text evidence="2">The sequence shown here is derived from an EMBL/GenBank/DDBJ whole genome shotgun (WGS) entry which is preliminary data.</text>
</comment>
<gene>
    <name evidence="2" type="ORF">EBO15_29420</name>
</gene>
<dbReference type="OrthoDB" id="1099523at2"/>
<keyword evidence="1" id="KW-0732">Signal</keyword>